<evidence type="ECO:0000313" key="15">
    <source>
        <dbReference type="EMBL" id="MFC4293867.1"/>
    </source>
</evidence>
<dbReference type="SUPFAM" id="SSF52440">
    <property type="entry name" value="PreATP-grasp domain"/>
    <property type="match status" value="1"/>
</dbReference>
<comment type="pathway">
    <text evidence="3 12">Purine metabolism; IMP biosynthesis via de novo pathway; N(1)-(5-phospho-D-ribosyl)glycinamide from 5-phospho-alpha-D-ribose 1-diphosphate: step 2/2.</text>
</comment>
<dbReference type="NCBIfam" id="TIGR00877">
    <property type="entry name" value="purD"/>
    <property type="match status" value="1"/>
</dbReference>
<dbReference type="PANTHER" id="PTHR43472">
    <property type="entry name" value="PHOSPHORIBOSYLAMINE--GLYCINE LIGASE"/>
    <property type="match status" value="1"/>
</dbReference>
<comment type="cofactor">
    <cofactor evidence="2">
        <name>Mg(2+)</name>
        <dbReference type="ChEBI" id="CHEBI:18420"/>
    </cofactor>
</comment>
<dbReference type="Pfam" id="PF02843">
    <property type="entry name" value="GARS_C"/>
    <property type="match status" value="1"/>
</dbReference>
<evidence type="ECO:0000256" key="5">
    <source>
        <dbReference type="ARBA" id="ARBA00022598"/>
    </source>
</evidence>
<dbReference type="SUPFAM" id="SSF56059">
    <property type="entry name" value="Glutathione synthetase ATP-binding domain-like"/>
    <property type="match status" value="1"/>
</dbReference>
<keyword evidence="5 12" id="KW-0436">Ligase</keyword>
<sequence length="427" mass="43893">MNILLLGGGGREHGLAWKLAQSPRLENLYATPGNPGIARHASLLAVDITDHAAVIALCEAKRITLVVVGPEAPLVDGLADSLRGAGFAVFGPSRLAAQLEGSKGFTKDLCSRADIPTAAYVRASSEAEALAALDSFTTPVVIKADGLAAGKGVVIAETAEEACAAVADMFQGAFGRAGAEVVIEEFLEGEEASFFALTDGATIVPFGSAQDHKRVGEGDTGPNTGGMGAYSPARVLTPLLEGETIERIIAPTVRELAEAGMPYQGVLFAGLMLTRNGVRLIEYNARFGDPECQVLMMRLESDLAELLLACAESRLGALPAPVFSDETALTVVMAAQGYPGAPETGARIDGVPAAEATGATVFHAGTALGGDGVLTASGGRVLSVTATGADVSEAQTRAYAAVDAIDAPGLFCRRDIGWREVAREEAA</sequence>
<evidence type="ECO:0000256" key="12">
    <source>
        <dbReference type="HAMAP-Rule" id="MF_00138"/>
    </source>
</evidence>
<feature type="domain" description="ATP-grasp" evidence="14">
    <location>
        <begin position="107"/>
        <end position="312"/>
    </location>
</feature>
<evidence type="ECO:0000256" key="6">
    <source>
        <dbReference type="ARBA" id="ARBA00022741"/>
    </source>
</evidence>
<accession>A0ABV8RKC0</accession>
<dbReference type="InterPro" id="IPR011054">
    <property type="entry name" value="Rudment_hybrid_motif"/>
</dbReference>
<dbReference type="InterPro" id="IPR020562">
    <property type="entry name" value="PRibGlycinamide_synth_N"/>
</dbReference>
<dbReference type="HAMAP" id="MF_00138">
    <property type="entry name" value="GARS"/>
    <property type="match status" value="1"/>
</dbReference>
<dbReference type="PANTHER" id="PTHR43472:SF1">
    <property type="entry name" value="PHOSPHORIBOSYLAMINE--GLYCINE LIGASE, CHLOROPLASTIC"/>
    <property type="match status" value="1"/>
</dbReference>
<name>A0ABV8RKC0_9SPHN</name>
<protein>
    <recommendedName>
        <fullName evidence="4 12">Phosphoribosylamine--glycine ligase</fullName>
        <ecNumber evidence="4 12">6.3.4.13</ecNumber>
    </recommendedName>
    <alternativeName>
        <fullName evidence="12">GARS</fullName>
    </alternativeName>
    <alternativeName>
        <fullName evidence="10 12">Glycinamide ribonucleotide synthetase</fullName>
    </alternativeName>
    <alternativeName>
        <fullName evidence="11 12">Phosphoribosylglycinamide synthetase</fullName>
    </alternativeName>
</protein>
<keyword evidence="6 13" id="KW-0547">Nucleotide-binding</keyword>
<keyword evidence="8 13" id="KW-0067">ATP-binding</keyword>
<dbReference type="InterPro" id="IPR020560">
    <property type="entry name" value="PRibGlycinamide_synth_C-dom"/>
</dbReference>
<evidence type="ECO:0000259" key="14">
    <source>
        <dbReference type="PROSITE" id="PS50975"/>
    </source>
</evidence>
<evidence type="ECO:0000256" key="13">
    <source>
        <dbReference type="PROSITE-ProRule" id="PRU00409"/>
    </source>
</evidence>
<dbReference type="EC" id="6.3.4.13" evidence="4 12"/>
<dbReference type="InterPro" id="IPR037123">
    <property type="entry name" value="PRibGlycinamide_synth_C_sf"/>
</dbReference>
<reference evidence="16" key="1">
    <citation type="journal article" date="2019" name="Int. J. Syst. Evol. Microbiol.">
        <title>The Global Catalogue of Microorganisms (GCM) 10K type strain sequencing project: providing services to taxonomists for standard genome sequencing and annotation.</title>
        <authorList>
            <consortium name="The Broad Institute Genomics Platform"/>
            <consortium name="The Broad Institute Genome Sequencing Center for Infectious Disease"/>
            <person name="Wu L."/>
            <person name="Ma J."/>
        </authorList>
    </citation>
    <scope>NUCLEOTIDE SEQUENCE [LARGE SCALE GENOMIC DNA]</scope>
    <source>
        <strain evidence="16">CGMCC 1.12989</strain>
    </source>
</reference>
<comment type="cofactor">
    <cofactor evidence="1">
        <name>Mn(2+)</name>
        <dbReference type="ChEBI" id="CHEBI:29035"/>
    </cofactor>
</comment>
<evidence type="ECO:0000256" key="3">
    <source>
        <dbReference type="ARBA" id="ARBA00005174"/>
    </source>
</evidence>
<evidence type="ECO:0000256" key="1">
    <source>
        <dbReference type="ARBA" id="ARBA00001936"/>
    </source>
</evidence>
<dbReference type="Pfam" id="PF02844">
    <property type="entry name" value="GARS_N"/>
    <property type="match status" value="1"/>
</dbReference>
<dbReference type="Gene3D" id="3.90.600.10">
    <property type="entry name" value="Phosphoribosylglycinamide synthetase, C-terminal domain"/>
    <property type="match status" value="1"/>
</dbReference>
<dbReference type="SMART" id="SM01210">
    <property type="entry name" value="GARS_C"/>
    <property type="match status" value="1"/>
</dbReference>
<keyword evidence="7 12" id="KW-0658">Purine biosynthesis</keyword>
<keyword evidence="16" id="KW-1185">Reference proteome</keyword>
<dbReference type="GO" id="GO:0004637">
    <property type="term" value="F:phosphoribosylamine-glycine ligase activity"/>
    <property type="evidence" value="ECO:0007669"/>
    <property type="project" value="UniProtKB-EC"/>
</dbReference>
<dbReference type="InterPro" id="IPR016185">
    <property type="entry name" value="PreATP-grasp_dom_sf"/>
</dbReference>
<dbReference type="PROSITE" id="PS00184">
    <property type="entry name" value="GARS"/>
    <property type="match status" value="1"/>
</dbReference>
<organism evidence="15 16">
    <name type="scientific">Novosphingobium tardum</name>
    <dbReference type="NCBI Taxonomy" id="1538021"/>
    <lineage>
        <taxon>Bacteria</taxon>
        <taxon>Pseudomonadati</taxon>
        <taxon>Pseudomonadota</taxon>
        <taxon>Alphaproteobacteria</taxon>
        <taxon>Sphingomonadales</taxon>
        <taxon>Sphingomonadaceae</taxon>
        <taxon>Novosphingobium</taxon>
    </lineage>
</organism>
<comment type="caution">
    <text evidence="15">The sequence shown here is derived from an EMBL/GenBank/DDBJ whole genome shotgun (WGS) entry which is preliminary data.</text>
</comment>
<dbReference type="Proteomes" id="UP001595828">
    <property type="component" value="Unassembled WGS sequence"/>
</dbReference>
<dbReference type="PROSITE" id="PS50975">
    <property type="entry name" value="ATP_GRASP"/>
    <property type="match status" value="1"/>
</dbReference>
<dbReference type="EMBL" id="JBHSDR010000003">
    <property type="protein sequence ID" value="MFC4293867.1"/>
    <property type="molecule type" value="Genomic_DNA"/>
</dbReference>
<dbReference type="InterPro" id="IPR011761">
    <property type="entry name" value="ATP-grasp"/>
</dbReference>
<gene>
    <name evidence="12 15" type="primary">purD</name>
    <name evidence="15" type="ORF">ACFO0A_02215</name>
</gene>
<dbReference type="InterPro" id="IPR020561">
    <property type="entry name" value="PRibGlycinamid_synth_ATP-grasp"/>
</dbReference>
<evidence type="ECO:0000256" key="11">
    <source>
        <dbReference type="ARBA" id="ARBA00042864"/>
    </source>
</evidence>
<dbReference type="InterPro" id="IPR020559">
    <property type="entry name" value="PRibGlycinamide_synth_CS"/>
</dbReference>
<comment type="similarity">
    <text evidence="9 12">Belongs to the GARS family.</text>
</comment>
<dbReference type="Gene3D" id="3.40.50.20">
    <property type="match status" value="1"/>
</dbReference>
<evidence type="ECO:0000313" key="16">
    <source>
        <dbReference type="Proteomes" id="UP001595828"/>
    </source>
</evidence>
<dbReference type="SMART" id="SM01209">
    <property type="entry name" value="GARS_A"/>
    <property type="match status" value="1"/>
</dbReference>
<dbReference type="Gene3D" id="3.30.470.20">
    <property type="entry name" value="ATP-grasp fold, B domain"/>
    <property type="match status" value="1"/>
</dbReference>
<proteinExistence type="inferred from homology"/>
<evidence type="ECO:0000256" key="10">
    <source>
        <dbReference type="ARBA" id="ARBA00042242"/>
    </source>
</evidence>
<evidence type="ECO:0000256" key="8">
    <source>
        <dbReference type="ARBA" id="ARBA00022840"/>
    </source>
</evidence>
<dbReference type="Gene3D" id="3.30.1490.20">
    <property type="entry name" value="ATP-grasp fold, A domain"/>
    <property type="match status" value="1"/>
</dbReference>
<comment type="catalytic activity">
    <reaction evidence="12">
        <text>5-phospho-beta-D-ribosylamine + glycine + ATP = N(1)-(5-phospho-beta-D-ribosyl)glycinamide + ADP + phosphate + H(+)</text>
        <dbReference type="Rhea" id="RHEA:17453"/>
        <dbReference type="ChEBI" id="CHEBI:15378"/>
        <dbReference type="ChEBI" id="CHEBI:30616"/>
        <dbReference type="ChEBI" id="CHEBI:43474"/>
        <dbReference type="ChEBI" id="CHEBI:57305"/>
        <dbReference type="ChEBI" id="CHEBI:58681"/>
        <dbReference type="ChEBI" id="CHEBI:143788"/>
        <dbReference type="ChEBI" id="CHEBI:456216"/>
        <dbReference type="EC" id="6.3.4.13"/>
    </reaction>
</comment>
<evidence type="ECO:0000256" key="7">
    <source>
        <dbReference type="ARBA" id="ARBA00022755"/>
    </source>
</evidence>
<dbReference type="InterPro" id="IPR000115">
    <property type="entry name" value="PRibGlycinamide_synth"/>
</dbReference>
<dbReference type="SUPFAM" id="SSF51246">
    <property type="entry name" value="Rudiment single hybrid motif"/>
    <property type="match status" value="1"/>
</dbReference>
<evidence type="ECO:0000256" key="4">
    <source>
        <dbReference type="ARBA" id="ARBA00013255"/>
    </source>
</evidence>
<dbReference type="InterPro" id="IPR013815">
    <property type="entry name" value="ATP_grasp_subdomain_1"/>
</dbReference>
<evidence type="ECO:0000256" key="2">
    <source>
        <dbReference type="ARBA" id="ARBA00001946"/>
    </source>
</evidence>
<dbReference type="RefSeq" id="WP_379537348.1">
    <property type="nucleotide sequence ID" value="NZ_JBHSDR010000003.1"/>
</dbReference>
<evidence type="ECO:0000256" key="9">
    <source>
        <dbReference type="ARBA" id="ARBA00038345"/>
    </source>
</evidence>
<dbReference type="Pfam" id="PF01071">
    <property type="entry name" value="GARS_A"/>
    <property type="match status" value="1"/>
</dbReference>